<organism evidence="1 2">
    <name type="scientific">Malus domestica</name>
    <name type="common">Apple</name>
    <name type="synonym">Pyrus malus</name>
    <dbReference type="NCBI Taxonomy" id="3750"/>
    <lineage>
        <taxon>Eukaryota</taxon>
        <taxon>Viridiplantae</taxon>
        <taxon>Streptophyta</taxon>
        <taxon>Embryophyta</taxon>
        <taxon>Tracheophyta</taxon>
        <taxon>Spermatophyta</taxon>
        <taxon>Magnoliopsida</taxon>
        <taxon>eudicotyledons</taxon>
        <taxon>Gunneridae</taxon>
        <taxon>Pentapetalae</taxon>
        <taxon>rosids</taxon>
        <taxon>fabids</taxon>
        <taxon>Rosales</taxon>
        <taxon>Rosaceae</taxon>
        <taxon>Amygdaloideae</taxon>
        <taxon>Maleae</taxon>
        <taxon>Malus</taxon>
    </lineage>
</organism>
<dbReference type="AlphaFoldDB" id="A0A498JCP8"/>
<evidence type="ECO:0000313" key="1">
    <source>
        <dbReference type="EMBL" id="RXH93280.1"/>
    </source>
</evidence>
<accession>A0A498JCP8</accession>
<name>A0A498JCP8_MALDO</name>
<dbReference type="Proteomes" id="UP000290289">
    <property type="component" value="Chromosome 7"/>
</dbReference>
<gene>
    <name evidence="1" type="ORF">DVH24_013856</name>
</gene>
<protein>
    <submittedName>
        <fullName evidence="1">Uncharacterized protein</fullName>
    </submittedName>
</protein>
<reference evidence="1 2" key="1">
    <citation type="submission" date="2018-10" db="EMBL/GenBank/DDBJ databases">
        <title>A high-quality apple genome assembly.</title>
        <authorList>
            <person name="Hu J."/>
        </authorList>
    </citation>
    <scope>NUCLEOTIDE SEQUENCE [LARGE SCALE GENOMIC DNA]</scope>
    <source>
        <strain evidence="2">cv. HFTH1</strain>
        <tissue evidence="1">Young leaf</tissue>
    </source>
</reference>
<proteinExistence type="predicted"/>
<evidence type="ECO:0000313" key="2">
    <source>
        <dbReference type="Proteomes" id="UP000290289"/>
    </source>
</evidence>
<comment type="caution">
    <text evidence="1">The sequence shown here is derived from an EMBL/GenBank/DDBJ whole genome shotgun (WGS) entry which is preliminary data.</text>
</comment>
<keyword evidence="2" id="KW-1185">Reference proteome</keyword>
<dbReference type="EMBL" id="RDQH01000333">
    <property type="protein sequence ID" value="RXH93280.1"/>
    <property type="molecule type" value="Genomic_DNA"/>
</dbReference>
<sequence>MHTQVHGRNGRSPERLNWFLGKVITKAQRTKKNLRLVRARFASVGHPSSTGCEDPLEMVDGVALSNVPWSVQAFHSSENQDWTMEIIDENDEFRPNYMTSGRVFFGKINEEDLGFRPEDRMRTMVPKMHRFGSGLATLSFVAG</sequence>